<dbReference type="EMBL" id="BAAAUV010000003">
    <property type="protein sequence ID" value="GAA3199332.1"/>
    <property type="molecule type" value="Genomic_DNA"/>
</dbReference>
<protein>
    <recommendedName>
        <fullName evidence="3">DUF2617 family protein</fullName>
    </recommendedName>
</protein>
<evidence type="ECO:0000313" key="1">
    <source>
        <dbReference type="EMBL" id="GAA3199332.1"/>
    </source>
</evidence>
<dbReference type="Proteomes" id="UP001501237">
    <property type="component" value="Unassembled WGS sequence"/>
</dbReference>
<dbReference type="Pfam" id="PF10936">
    <property type="entry name" value="DUF2617"/>
    <property type="match status" value="1"/>
</dbReference>
<evidence type="ECO:0000313" key="2">
    <source>
        <dbReference type="Proteomes" id="UP001501237"/>
    </source>
</evidence>
<organism evidence="1 2">
    <name type="scientific">Actinocorallia longicatena</name>
    <dbReference type="NCBI Taxonomy" id="111803"/>
    <lineage>
        <taxon>Bacteria</taxon>
        <taxon>Bacillati</taxon>
        <taxon>Actinomycetota</taxon>
        <taxon>Actinomycetes</taxon>
        <taxon>Streptosporangiales</taxon>
        <taxon>Thermomonosporaceae</taxon>
        <taxon>Actinocorallia</taxon>
    </lineage>
</organism>
<gene>
    <name evidence="1" type="ORF">GCM10010468_11470</name>
</gene>
<sequence length="178" mass="20135">MQANALDFPRPVWKVPMLELARPHADVRADALAFTLDEPGREPQAQRVRRVAGMEVDLRLLGSGHQVLAGTVVETVAQLDDLDGPLPYQLRREVSGWSYGFTADVYRRDYADFTRAVDFLRRYLSGRDDTLAAGFPGQPDALSGVMIRQVRRGLEWRAWHTFPVTRQIVSTRSRMLIG</sequence>
<name>A0ABP6Q0T5_9ACTN</name>
<evidence type="ECO:0008006" key="3">
    <source>
        <dbReference type="Google" id="ProtNLM"/>
    </source>
</evidence>
<dbReference type="InterPro" id="IPR024486">
    <property type="entry name" value="DUF2617"/>
</dbReference>
<proteinExistence type="predicted"/>
<reference evidence="2" key="1">
    <citation type="journal article" date="2019" name="Int. J. Syst. Evol. Microbiol.">
        <title>The Global Catalogue of Microorganisms (GCM) 10K type strain sequencing project: providing services to taxonomists for standard genome sequencing and annotation.</title>
        <authorList>
            <consortium name="The Broad Institute Genomics Platform"/>
            <consortium name="The Broad Institute Genome Sequencing Center for Infectious Disease"/>
            <person name="Wu L."/>
            <person name="Ma J."/>
        </authorList>
    </citation>
    <scope>NUCLEOTIDE SEQUENCE [LARGE SCALE GENOMIC DNA]</scope>
    <source>
        <strain evidence="2">JCM 9377</strain>
    </source>
</reference>
<accession>A0ABP6Q0T5</accession>
<keyword evidence="2" id="KW-1185">Reference proteome</keyword>
<comment type="caution">
    <text evidence="1">The sequence shown here is derived from an EMBL/GenBank/DDBJ whole genome shotgun (WGS) entry which is preliminary data.</text>
</comment>